<feature type="binding site" evidence="9">
    <location>
        <position position="74"/>
    </location>
    <ligand>
        <name>substrate</name>
    </ligand>
</feature>
<evidence type="ECO:0000256" key="1">
    <source>
        <dbReference type="ARBA" id="ARBA00022490"/>
    </source>
</evidence>
<evidence type="ECO:0000256" key="9">
    <source>
        <dbReference type="HAMAP-Rule" id="MF_00151"/>
    </source>
</evidence>
<dbReference type="InterPro" id="IPR004821">
    <property type="entry name" value="Cyt_trans-like"/>
</dbReference>
<keyword evidence="4 9" id="KW-0547">Nucleotide-binding</keyword>
<feature type="binding site" evidence="9">
    <location>
        <begin position="89"/>
        <end position="91"/>
    </location>
    <ligand>
        <name>ATP</name>
        <dbReference type="ChEBI" id="CHEBI:30616"/>
    </ligand>
</feature>
<dbReference type="EC" id="2.7.7.3" evidence="9"/>
<dbReference type="GO" id="GO:0005524">
    <property type="term" value="F:ATP binding"/>
    <property type="evidence" value="ECO:0007669"/>
    <property type="project" value="UniProtKB-KW"/>
</dbReference>
<name>A0A3D4S3T7_9ENTE</name>
<feature type="binding site" evidence="9">
    <location>
        <position position="9"/>
    </location>
    <ligand>
        <name>substrate</name>
    </ligand>
</feature>
<dbReference type="EMBL" id="DQHO01000014">
    <property type="protein sequence ID" value="HCS93469.1"/>
    <property type="molecule type" value="Genomic_DNA"/>
</dbReference>
<comment type="subunit">
    <text evidence="9">Homohexamer.</text>
</comment>
<dbReference type="UniPathway" id="UPA00241">
    <property type="reaction ID" value="UER00355"/>
</dbReference>
<keyword evidence="5 9" id="KW-0067">ATP-binding</keyword>
<protein>
    <recommendedName>
        <fullName evidence="9">Phosphopantetheine adenylyltransferase</fullName>
        <ecNumber evidence="9">2.7.7.3</ecNumber>
    </recommendedName>
    <alternativeName>
        <fullName evidence="9">Dephospho-CoA pyrophosphorylase</fullName>
    </alternativeName>
    <alternativeName>
        <fullName evidence="9">Pantetheine-phosphate adenylyltransferase</fullName>
        <shortName evidence="9">PPAT</shortName>
    </alternativeName>
</protein>
<keyword evidence="1 9" id="KW-0963">Cytoplasm</keyword>
<evidence type="ECO:0000256" key="8">
    <source>
        <dbReference type="ARBA" id="ARBA00029346"/>
    </source>
</evidence>
<feature type="site" description="Transition state stabilizer" evidence="9">
    <location>
        <position position="17"/>
    </location>
</feature>
<keyword evidence="2 9" id="KW-0808">Transferase</keyword>
<dbReference type="InterPro" id="IPR014729">
    <property type="entry name" value="Rossmann-like_a/b/a_fold"/>
</dbReference>
<evidence type="ECO:0000313" key="11">
    <source>
        <dbReference type="EMBL" id="HCS93469.1"/>
    </source>
</evidence>
<comment type="caution">
    <text evidence="11">The sequence shown here is derived from an EMBL/GenBank/DDBJ whole genome shotgun (WGS) entry which is preliminary data.</text>
</comment>
<dbReference type="PANTHER" id="PTHR21342:SF1">
    <property type="entry name" value="PHOSPHOPANTETHEINE ADENYLYLTRANSFERASE"/>
    <property type="match status" value="1"/>
</dbReference>
<feature type="binding site" evidence="9">
    <location>
        <begin position="9"/>
        <end position="10"/>
    </location>
    <ligand>
        <name>ATP</name>
        <dbReference type="ChEBI" id="CHEBI:30616"/>
    </ligand>
</feature>
<dbReference type="Pfam" id="PF01467">
    <property type="entry name" value="CTP_transf_like"/>
    <property type="match status" value="1"/>
</dbReference>
<dbReference type="InterPro" id="IPR001980">
    <property type="entry name" value="PPAT"/>
</dbReference>
<feature type="binding site" evidence="9">
    <location>
        <begin position="124"/>
        <end position="130"/>
    </location>
    <ligand>
        <name>ATP</name>
        <dbReference type="ChEBI" id="CHEBI:30616"/>
    </ligand>
</feature>
<comment type="similarity">
    <text evidence="9">Belongs to the bacterial CoaD family.</text>
</comment>
<feature type="binding site" evidence="9">
    <location>
        <position position="99"/>
    </location>
    <ligand>
        <name>ATP</name>
        <dbReference type="ChEBI" id="CHEBI:30616"/>
    </ligand>
</feature>
<dbReference type="STRING" id="1121105.GCA_000421665_00717"/>
<organism evidence="11 12">
    <name type="scientific">Bavariicoccus seileri</name>
    <dbReference type="NCBI Taxonomy" id="549685"/>
    <lineage>
        <taxon>Bacteria</taxon>
        <taxon>Bacillati</taxon>
        <taxon>Bacillota</taxon>
        <taxon>Bacilli</taxon>
        <taxon>Lactobacillales</taxon>
        <taxon>Enterococcaceae</taxon>
        <taxon>Bavariicoccus</taxon>
    </lineage>
</organism>
<dbReference type="GO" id="GO:0005737">
    <property type="term" value="C:cytoplasm"/>
    <property type="evidence" value="ECO:0007669"/>
    <property type="project" value="UniProtKB-SubCell"/>
</dbReference>
<comment type="cofactor">
    <cofactor evidence="9">
        <name>Mg(2+)</name>
        <dbReference type="ChEBI" id="CHEBI:18420"/>
    </cofactor>
</comment>
<evidence type="ECO:0000256" key="2">
    <source>
        <dbReference type="ARBA" id="ARBA00022679"/>
    </source>
</evidence>
<evidence type="ECO:0000259" key="10">
    <source>
        <dbReference type="Pfam" id="PF01467"/>
    </source>
</evidence>
<dbReference type="Gene3D" id="3.40.50.620">
    <property type="entry name" value="HUPs"/>
    <property type="match status" value="1"/>
</dbReference>
<comment type="catalytic activity">
    <reaction evidence="8 9">
        <text>(R)-4'-phosphopantetheine + ATP + H(+) = 3'-dephospho-CoA + diphosphate</text>
        <dbReference type="Rhea" id="RHEA:19801"/>
        <dbReference type="ChEBI" id="CHEBI:15378"/>
        <dbReference type="ChEBI" id="CHEBI:30616"/>
        <dbReference type="ChEBI" id="CHEBI:33019"/>
        <dbReference type="ChEBI" id="CHEBI:57328"/>
        <dbReference type="ChEBI" id="CHEBI:61723"/>
        <dbReference type="EC" id="2.7.7.3"/>
    </reaction>
</comment>
<evidence type="ECO:0000313" key="12">
    <source>
        <dbReference type="Proteomes" id="UP000262195"/>
    </source>
</evidence>
<evidence type="ECO:0000256" key="4">
    <source>
        <dbReference type="ARBA" id="ARBA00022741"/>
    </source>
</evidence>
<keyword evidence="3 9" id="KW-0548">Nucleotidyltransferase</keyword>
<comment type="subcellular location">
    <subcellularLocation>
        <location evidence="9">Cytoplasm</location>
    </subcellularLocation>
</comment>
<feature type="binding site" evidence="9">
    <location>
        <position position="17"/>
    </location>
    <ligand>
        <name>ATP</name>
        <dbReference type="ChEBI" id="CHEBI:30616"/>
    </ligand>
</feature>
<dbReference type="Proteomes" id="UP000262195">
    <property type="component" value="Unassembled WGS sequence"/>
</dbReference>
<dbReference type="PANTHER" id="PTHR21342">
    <property type="entry name" value="PHOSPHOPANTETHEINE ADENYLYLTRANSFERASE"/>
    <property type="match status" value="1"/>
</dbReference>
<comment type="pathway">
    <text evidence="9">Cofactor biosynthesis; coenzyme A biosynthesis; CoA from (R)-pantothenate: step 4/5.</text>
</comment>
<keyword evidence="6 9" id="KW-0460">Magnesium</keyword>
<reference evidence="11 12" key="1">
    <citation type="journal article" date="2018" name="Nat. Biotechnol.">
        <title>A standardized bacterial taxonomy based on genome phylogeny substantially revises the tree of life.</title>
        <authorList>
            <person name="Parks D.H."/>
            <person name="Chuvochina M."/>
            <person name="Waite D.W."/>
            <person name="Rinke C."/>
            <person name="Skarshewski A."/>
            <person name="Chaumeil P.A."/>
            <person name="Hugenholtz P."/>
        </authorList>
    </citation>
    <scope>NUCLEOTIDE SEQUENCE [LARGE SCALE GENOMIC DNA]</scope>
    <source>
        <strain evidence="11">UBA11306</strain>
    </source>
</reference>
<comment type="function">
    <text evidence="9">Reversibly transfers an adenylyl group from ATP to 4'-phosphopantetheine, yielding dephospho-CoA (dPCoA) and pyrophosphate.</text>
</comment>
<feature type="binding site" evidence="9">
    <location>
        <position position="41"/>
    </location>
    <ligand>
        <name>substrate</name>
    </ligand>
</feature>
<dbReference type="NCBIfam" id="TIGR00125">
    <property type="entry name" value="cyt_tran_rel"/>
    <property type="match status" value="1"/>
</dbReference>
<dbReference type="AlphaFoldDB" id="A0A3D4S3T7"/>
<accession>A0A3D4S3T7</accession>
<dbReference type="PRINTS" id="PR01020">
    <property type="entry name" value="LPSBIOSNTHSS"/>
</dbReference>
<proteinExistence type="inferred from homology"/>
<dbReference type="GO" id="GO:0004595">
    <property type="term" value="F:pantetheine-phosphate adenylyltransferase activity"/>
    <property type="evidence" value="ECO:0007669"/>
    <property type="project" value="UniProtKB-UniRule"/>
</dbReference>
<sequence length="161" mass="17837">MTKGLLVGTFDPITNGHVSIVTQSLGLLDHVVVAVSQNQSKKMLFPFDTRLALVKAAFNDIEGVTVIGFDNDLTVNVANELKVDCLIRGIRNGTDLEYEESIAEMNRRLAPNLETVYFLPHASEKFISSTIVREVAKFKGDVSQLVPNEVTEALKQIYQNE</sequence>
<gene>
    <name evidence="9" type="primary">coaD</name>
    <name evidence="11" type="ORF">DIW15_02020</name>
</gene>
<feature type="binding site" evidence="9">
    <location>
        <position position="88"/>
    </location>
    <ligand>
        <name>substrate</name>
    </ligand>
</feature>
<dbReference type="HAMAP" id="MF_00151">
    <property type="entry name" value="PPAT_bact"/>
    <property type="match status" value="1"/>
</dbReference>
<evidence type="ECO:0000256" key="7">
    <source>
        <dbReference type="ARBA" id="ARBA00022993"/>
    </source>
</evidence>
<evidence type="ECO:0000256" key="6">
    <source>
        <dbReference type="ARBA" id="ARBA00022842"/>
    </source>
</evidence>
<dbReference type="NCBIfam" id="TIGR01510">
    <property type="entry name" value="coaD_prev_kdtB"/>
    <property type="match status" value="1"/>
</dbReference>
<feature type="domain" description="Cytidyltransferase-like" evidence="10">
    <location>
        <begin position="5"/>
        <end position="134"/>
    </location>
</feature>
<keyword evidence="7 9" id="KW-0173">Coenzyme A biosynthesis</keyword>
<dbReference type="SUPFAM" id="SSF52374">
    <property type="entry name" value="Nucleotidylyl transferase"/>
    <property type="match status" value="1"/>
</dbReference>
<evidence type="ECO:0000256" key="5">
    <source>
        <dbReference type="ARBA" id="ARBA00022840"/>
    </source>
</evidence>
<evidence type="ECO:0000256" key="3">
    <source>
        <dbReference type="ARBA" id="ARBA00022695"/>
    </source>
</evidence>
<dbReference type="GO" id="GO:0015937">
    <property type="term" value="P:coenzyme A biosynthetic process"/>
    <property type="evidence" value="ECO:0007669"/>
    <property type="project" value="UniProtKB-UniRule"/>
</dbReference>